<sequence>MNDIYIFGTCRLCYLQHKDIKFIKTLRHYHSMYYTINDNIHIYTEPVNYTTKLIDVLDSILYMKGELYNDLDPHTNKMLQSIFFRGHNTETDVIAPKTHPNNNYTEINFTKIIIEVFSIKQYIINTNKYGDDFYQKNLPWKFTTGYEHNNISFDETDFICKHMSKNECFETLDAIKKHVNCEILIIGPYISKKVPNFVNDERIQTQNILKEYCLLNDVEYFDLSDIIKLHDIERDETHFNDYGMQILSDVIHKFIIK</sequence>
<protein>
    <submittedName>
        <fullName evidence="1">Uncharacterized protein</fullName>
    </submittedName>
</protein>
<proteinExistence type="predicted"/>
<dbReference type="InterPro" id="IPR036514">
    <property type="entry name" value="SGNH_hydro_sf"/>
</dbReference>
<accession>A0A3G4ZLN1</accession>
<evidence type="ECO:0000313" key="1">
    <source>
        <dbReference type="EMBL" id="AYV75746.1"/>
    </source>
</evidence>
<organism evidence="1">
    <name type="scientific">Terrestrivirus sp</name>
    <dbReference type="NCBI Taxonomy" id="2487775"/>
    <lineage>
        <taxon>Viruses</taxon>
        <taxon>Varidnaviria</taxon>
        <taxon>Bamfordvirae</taxon>
        <taxon>Nucleocytoviricota</taxon>
        <taxon>Megaviricetes</taxon>
        <taxon>Imitervirales</taxon>
        <taxon>Mimiviridae</taxon>
        <taxon>Klosneuvirinae</taxon>
    </lineage>
</organism>
<dbReference type="EMBL" id="MK071981">
    <property type="protein sequence ID" value="AYV75746.1"/>
    <property type="molecule type" value="Genomic_DNA"/>
</dbReference>
<name>A0A3G4ZLN1_9VIRU</name>
<gene>
    <name evidence="1" type="ORF">Terrestrivirus3_15</name>
</gene>
<reference evidence="1" key="1">
    <citation type="submission" date="2018-10" db="EMBL/GenBank/DDBJ databases">
        <title>Hidden diversity of soil giant viruses.</title>
        <authorList>
            <person name="Schulz F."/>
            <person name="Alteio L."/>
            <person name="Goudeau D."/>
            <person name="Ryan E.M."/>
            <person name="Malmstrom R.R."/>
            <person name="Blanchard J."/>
            <person name="Woyke T."/>
        </authorList>
    </citation>
    <scope>NUCLEOTIDE SEQUENCE</scope>
    <source>
        <strain evidence="1">TEV1</strain>
    </source>
</reference>
<dbReference type="Gene3D" id="3.40.50.1110">
    <property type="entry name" value="SGNH hydrolase"/>
    <property type="match status" value="1"/>
</dbReference>
<dbReference type="SUPFAM" id="SSF52266">
    <property type="entry name" value="SGNH hydrolase"/>
    <property type="match status" value="1"/>
</dbReference>